<protein>
    <submittedName>
        <fullName evidence="1">Uncharacterized protein</fullName>
    </submittedName>
</protein>
<organism evidence="1">
    <name type="scientific">marine sediment metagenome</name>
    <dbReference type="NCBI Taxonomy" id="412755"/>
    <lineage>
        <taxon>unclassified sequences</taxon>
        <taxon>metagenomes</taxon>
        <taxon>ecological metagenomes</taxon>
    </lineage>
</organism>
<dbReference type="EMBL" id="LAZR01007935">
    <property type="protein sequence ID" value="KKM81959.1"/>
    <property type="molecule type" value="Genomic_DNA"/>
</dbReference>
<reference evidence="1" key="1">
    <citation type="journal article" date="2015" name="Nature">
        <title>Complex archaea that bridge the gap between prokaryotes and eukaryotes.</title>
        <authorList>
            <person name="Spang A."/>
            <person name="Saw J.H."/>
            <person name="Jorgensen S.L."/>
            <person name="Zaremba-Niedzwiedzka K."/>
            <person name="Martijn J."/>
            <person name="Lind A.E."/>
            <person name="van Eijk R."/>
            <person name="Schleper C."/>
            <person name="Guy L."/>
            <person name="Ettema T.J."/>
        </authorList>
    </citation>
    <scope>NUCLEOTIDE SEQUENCE</scope>
</reference>
<sequence>MAGSSITFTETTHTTVKKIKAVWVSDDSAQTASDTTSFVYSGRFIGLITDPGSPQPSDNYTVTVTDADGVDLLLGAATGNRDETTTEFLAEASLSAVANSVLTFNVSSAGTSKGGTIYLLIR</sequence>
<gene>
    <name evidence="1" type="ORF">LCGC14_1324530</name>
</gene>
<dbReference type="AlphaFoldDB" id="A0A0F9KIK4"/>
<comment type="caution">
    <text evidence="1">The sequence shown here is derived from an EMBL/GenBank/DDBJ whole genome shotgun (WGS) entry which is preliminary data.</text>
</comment>
<proteinExistence type="predicted"/>
<evidence type="ECO:0000313" key="1">
    <source>
        <dbReference type="EMBL" id="KKM81959.1"/>
    </source>
</evidence>
<name>A0A0F9KIK4_9ZZZZ</name>
<accession>A0A0F9KIK4</accession>